<gene>
    <name evidence="1" type="ORF">BCS93_11250</name>
</gene>
<name>A0AAP8MVJ8_9VIBR</name>
<evidence type="ECO:0000313" key="1">
    <source>
        <dbReference type="EMBL" id="PMP10244.1"/>
    </source>
</evidence>
<dbReference type="RefSeq" id="WP_102477799.1">
    <property type="nucleotide sequence ID" value="NZ_MDBO01000075.1"/>
</dbReference>
<proteinExistence type="predicted"/>
<comment type="caution">
    <text evidence="1">The sequence shown here is derived from an EMBL/GenBank/DDBJ whole genome shotgun (WGS) entry which is preliminary data.</text>
</comment>
<organism evidence="1 2">
    <name type="scientific">Vibrio breoganii</name>
    <dbReference type="NCBI Taxonomy" id="553239"/>
    <lineage>
        <taxon>Bacteria</taxon>
        <taxon>Pseudomonadati</taxon>
        <taxon>Pseudomonadota</taxon>
        <taxon>Gammaproteobacteria</taxon>
        <taxon>Vibrionales</taxon>
        <taxon>Vibrionaceae</taxon>
        <taxon>Vibrio</taxon>
    </lineage>
</organism>
<dbReference type="EMBL" id="MDBO01000075">
    <property type="protein sequence ID" value="PMP10244.1"/>
    <property type="molecule type" value="Genomic_DNA"/>
</dbReference>
<dbReference type="Proteomes" id="UP000235611">
    <property type="component" value="Unassembled WGS sequence"/>
</dbReference>
<evidence type="ECO:0000313" key="2">
    <source>
        <dbReference type="Proteomes" id="UP000235611"/>
    </source>
</evidence>
<sequence length="143" mass="16674">MRANNINFTEDEFTAMKRDLEALGFKAFIRKLSDVLHLDTHNTNDWLRMELGINTATFNRLLSFGAGDYLIQIMAISDRFCMRVCSYQIRATQAIVLARLESAYEYDFTSYKGGNNRTFDHWSPIRKKVRLRETRQNTDGTFA</sequence>
<dbReference type="AlphaFoldDB" id="A0AAP8MVJ8"/>
<reference evidence="2" key="1">
    <citation type="submission" date="2016-07" db="EMBL/GenBank/DDBJ databases">
        <title>Nontailed viruses are major unrecognized killers of bacteria in the ocean.</title>
        <authorList>
            <person name="Kauffman K."/>
            <person name="Hussain F."/>
            <person name="Yang J."/>
            <person name="Arevalo P."/>
            <person name="Brown J."/>
            <person name="Cutler M."/>
            <person name="Kelly L."/>
            <person name="Polz M.F."/>
        </authorList>
    </citation>
    <scope>NUCLEOTIDE SEQUENCE [LARGE SCALE GENOMIC DNA]</scope>
    <source>
        <strain evidence="2">10N.222.49.A5</strain>
    </source>
</reference>
<protein>
    <submittedName>
        <fullName evidence="1">Uncharacterized protein</fullName>
    </submittedName>
</protein>
<accession>A0AAP8MVJ8</accession>